<reference evidence="12 13" key="1">
    <citation type="journal article" date="2020" name="IScience">
        <title>Genome Sequencing of the Endangered Kingdonia uniflora (Circaeasteraceae, Ranunculales) Reveals Potential Mechanisms of Evolutionary Specialization.</title>
        <authorList>
            <person name="Sun Y."/>
            <person name="Deng T."/>
            <person name="Zhang A."/>
            <person name="Moore M.J."/>
            <person name="Landis J.B."/>
            <person name="Lin N."/>
            <person name="Zhang H."/>
            <person name="Zhang X."/>
            <person name="Huang J."/>
            <person name="Zhang X."/>
            <person name="Sun H."/>
            <person name="Wang H."/>
        </authorList>
    </citation>
    <scope>NUCLEOTIDE SEQUENCE [LARGE SCALE GENOMIC DNA]</scope>
    <source>
        <strain evidence="12">TB1705</strain>
        <tissue evidence="12">Leaf</tissue>
    </source>
</reference>
<comment type="cofactor">
    <cofactor evidence="1">
        <name>FAD</name>
        <dbReference type="ChEBI" id="CHEBI:57692"/>
    </cofactor>
</comment>
<dbReference type="FunFam" id="1.20.140.10:FF:000005">
    <property type="entry name" value="Acyl-coenzyme A oxidase"/>
    <property type="match status" value="1"/>
</dbReference>
<dbReference type="AlphaFoldDB" id="A0A7J7NM15"/>
<keyword evidence="4" id="KW-0285">Flavoprotein</keyword>
<evidence type="ECO:0000256" key="6">
    <source>
        <dbReference type="ARBA" id="ARBA00022832"/>
    </source>
</evidence>
<evidence type="ECO:0000256" key="9">
    <source>
        <dbReference type="ARBA" id="ARBA00023140"/>
    </source>
</evidence>
<dbReference type="InterPro" id="IPR036250">
    <property type="entry name" value="AcylCo_DH-like_C"/>
</dbReference>
<evidence type="ECO:0000256" key="7">
    <source>
        <dbReference type="ARBA" id="ARBA00023002"/>
    </source>
</evidence>
<dbReference type="GO" id="GO:0033540">
    <property type="term" value="P:fatty acid beta-oxidation using acyl-CoA oxidase"/>
    <property type="evidence" value="ECO:0007669"/>
    <property type="project" value="TreeGrafter"/>
</dbReference>
<evidence type="ECO:0000256" key="3">
    <source>
        <dbReference type="ARBA" id="ARBA00006288"/>
    </source>
</evidence>
<dbReference type="Proteomes" id="UP000541444">
    <property type="component" value="Unassembled WGS sequence"/>
</dbReference>
<dbReference type="Pfam" id="PF22924">
    <property type="entry name" value="ACOX_C_alpha1"/>
    <property type="match status" value="1"/>
</dbReference>
<feature type="domain" description="Acyl-CoA oxidase C-alpha1" evidence="11">
    <location>
        <begin position="74"/>
        <end position="235"/>
    </location>
</feature>
<evidence type="ECO:0000256" key="2">
    <source>
        <dbReference type="ARBA" id="ARBA00004275"/>
    </source>
</evidence>
<dbReference type="PANTHER" id="PTHR10909">
    <property type="entry name" value="ELECTRON TRANSPORT OXIDOREDUCTASE"/>
    <property type="match status" value="1"/>
</dbReference>
<keyword evidence="9" id="KW-0576">Peroxisome</keyword>
<dbReference type="Gene3D" id="1.20.140.10">
    <property type="entry name" value="Butyryl-CoA Dehydrogenase, subunit A, domain 3"/>
    <property type="match status" value="2"/>
</dbReference>
<keyword evidence="6" id="KW-0276">Fatty acid metabolism</keyword>
<sequence length="367" mass="40858">MVQLQSFDDHSPLSGITVADIGMKFRNGAYYTIDNGVVWFDHVRIPRDQMPMRVSQVTREGKYVQSDVPRQLLYGTMVYVRQTIVAKASCALSWAVCITTRYSAVQRQFGSQEGGPEAQVIDYKTQQNKLFPLVATAYAYRFIGEWFKWLYTDVTQRLQANDFSTLPEAHACTAGLKSLTTSSTADAIEECRKLCSGHGYLCSSGLPELFSVYVSTCTYEGDNVVLLLQVARFLMKTVSQLESGKQPVGTTVCMGRVEHLLQCCFDVQQAEDWLKPTAILEAFEARGGLGLGRDNIYALFLLHKHQGKFLATGAITLKQASLASDQLRVLYAQARPNGIALVDAFNYTNHYLGSVLGRYDGNVYPNL</sequence>
<comment type="similarity">
    <text evidence="3">Belongs to the acyl-CoA oxidase family.</text>
</comment>
<dbReference type="GO" id="GO:0055088">
    <property type="term" value="P:lipid homeostasis"/>
    <property type="evidence" value="ECO:0007669"/>
    <property type="project" value="TreeGrafter"/>
</dbReference>
<dbReference type="InterPro" id="IPR046373">
    <property type="entry name" value="Acyl-CoA_Oxase/DH_mid-dom_sf"/>
</dbReference>
<dbReference type="InterPro" id="IPR055060">
    <property type="entry name" value="ACOX_C_alpha1"/>
</dbReference>
<gene>
    <name evidence="12" type="ORF">GIB67_011622</name>
</gene>
<dbReference type="InterPro" id="IPR012258">
    <property type="entry name" value="Acyl-CoA_oxidase"/>
</dbReference>
<keyword evidence="13" id="KW-1185">Reference proteome</keyword>
<accession>A0A7J7NM15</accession>
<evidence type="ECO:0008006" key="14">
    <source>
        <dbReference type="Google" id="ProtNLM"/>
    </source>
</evidence>
<comment type="subcellular location">
    <subcellularLocation>
        <location evidence="2">Peroxisome</location>
    </subcellularLocation>
</comment>
<name>A0A7J7NM15_9MAGN</name>
<evidence type="ECO:0000313" key="12">
    <source>
        <dbReference type="EMBL" id="KAF6168237.1"/>
    </source>
</evidence>
<dbReference type="SUPFAM" id="SSF47203">
    <property type="entry name" value="Acyl-CoA dehydrogenase C-terminal domain-like"/>
    <property type="match status" value="2"/>
</dbReference>
<dbReference type="OrthoDB" id="538336at2759"/>
<dbReference type="GO" id="GO:0071949">
    <property type="term" value="F:FAD binding"/>
    <property type="evidence" value="ECO:0007669"/>
    <property type="project" value="InterPro"/>
</dbReference>
<dbReference type="GO" id="GO:0005777">
    <property type="term" value="C:peroxisome"/>
    <property type="evidence" value="ECO:0007669"/>
    <property type="project" value="UniProtKB-SubCell"/>
</dbReference>
<dbReference type="Gene3D" id="2.40.110.10">
    <property type="entry name" value="Butyryl-CoA Dehydrogenase, subunit A, domain 2"/>
    <property type="match status" value="1"/>
</dbReference>
<comment type="caution">
    <text evidence="12">The sequence shown here is derived from an EMBL/GenBank/DDBJ whole genome shotgun (WGS) entry which is preliminary data.</text>
</comment>
<keyword evidence="7" id="KW-0560">Oxidoreductase</keyword>
<dbReference type="EMBL" id="JACGCM010000704">
    <property type="protein sequence ID" value="KAF6168237.1"/>
    <property type="molecule type" value="Genomic_DNA"/>
</dbReference>
<evidence type="ECO:0000256" key="5">
    <source>
        <dbReference type="ARBA" id="ARBA00022827"/>
    </source>
</evidence>
<dbReference type="GO" id="GO:0001676">
    <property type="term" value="P:long-chain fatty acid metabolic process"/>
    <property type="evidence" value="ECO:0007669"/>
    <property type="project" value="TreeGrafter"/>
</dbReference>
<feature type="domain" description="Acyl-CoA oxidase C-terminal" evidence="10">
    <location>
        <begin position="296"/>
        <end position="367"/>
    </location>
</feature>
<dbReference type="PANTHER" id="PTHR10909:SF250">
    <property type="entry name" value="PEROXISOMAL ACYL-COENZYME A OXIDASE 1"/>
    <property type="match status" value="1"/>
</dbReference>
<evidence type="ECO:0000259" key="10">
    <source>
        <dbReference type="Pfam" id="PF01756"/>
    </source>
</evidence>
<dbReference type="GO" id="GO:0003997">
    <property type="term" value="F:acyl-CoA oxidase activity"/>
    <property type="evidence" value="ECO:0007669"/>
    <property type="project" value="InterPro"/>
</dbReference>
<dbReference type="Pfam" id="PF01756">
    <property type="entry name" value="ACOX"/>
    <property type="match status" value="1"/>
</dbReference>
<keyword evidence="8" id="KW-0443">Lipid metabolism</keyword>
<keyword evidence="5" id="KW-0274">FAD</keyword>
<protein>
    <recommendedName>
        <fullName evidence="14">Peroxisomal acyl-coenzyme A oxidase 1</fullName>
    </recommendedName>
</protein>
<dbReference type="GO" id="GO:0005504">
    <property type="term" value="F:fatty acid binding"/>
    <property type="evidence" value="ECO:0007669"/>
    <property type="project" value="TreeGrafter"/>
</dbReference>
<evidence type="ECO:0000313" key="13">
    <source>
        <dbReference type="Proteomes" id="UP000541444"/>
    </source>
</evidence>
<evidence type="ECO:0000256" key="4">
    <source>
        <dbReference type="ARBA" id="ARBA00022630"/>
    </source>
</evidence>
<evidence type="ECO:0000256" key="1">
    <source>
        <dbReference type="ARBA" id="ARBA00001974"/>
    </source>
</evidence>
<evidence type="ECO:0000256" key="8">
    <source>
        <dbReference type="ARBA" id="ARBA00023098"/>
    </source>
</evidence>
<dbReference type="InterPro" id="IPR002655">
    <property type="entry name" value="Acyl-CoA_oxidase_C"/>
</dbReference>
<proteinExistence type="inferred from homology"/>
<organism evidence="12 13">
    <name type="scientific">Kingdonia uniflora</name>
    <dbReference type="NCBI Taxonomy" id="39325"/>
    <lineage>
        <taxon>Eukaryota</taxon>
        <taxon>Viridiplantae</taxon>
        <taxon>Streptophyta</taxon>
        <taxon>Embryophyta</taxon>
        <taxon>Tracheophyta</taxon>
        <taxon>Spermatophyta</taxon>
        <taxon>Magnoliopsida</taxon>
        <taxon>Ranunculales</taxon>
        <taxon>Circaeasteraceae</taxon>
        <taxon>Kingdonia</taxon>
    </lineage>
</organism>
<evidence type="ECO:0000259" key="11">
    <source>
        <dbReference type="Pfam" id="PF22924"/>
    </source>
</evidence>